<reference evidence="2" key="1">
    <citation type="submission" date="2020-05" db="EMBL/GenBank/DDBJ databases">
        <title>Mycena genomes resolve the evolution of fungal bioluminescence.</title>
        <authorList>
            <person name="Tsai I.J."/>
        </authorList>
    </citation>
    <scope>NUCLEOTIDE SEQUENCE</scope>
    <source>
        <strain evidence="2">160909Yilan</strain>
    </source>
</reference>
<feature type="coiled-coil region" evidence="1">
    <location>
        <begin position="37"/>
        <end position="64"/>
    </location>
</feature>
<dbReference type="AlphaFoldDB" id="A0A8H6XU91"/>
<evidence type="ECO:0000256" key="1">
    <source>
        <dbReference type="SAM" id="Coils"/>
    </source>
</evidence>
<keyword evidence="1" id="KW-0175">Coiled coil</keyword>
<gene>
    <name evidence="2" type="ORF">MSAN_01878800</name>
</gene>
<evidence type="ECO:0008006" key="4">
    <source>
        <dbReference type="Google" id="ProtNLM"/>
    </source>
</evidence>
<organism evidence="2 3">
    <name type="scientific">Mycena sanguinolenta</name>
    <dbReference type="NCBI Taxonomy" id="230812"/>
    <lineage>
        <taxon>Eukaryota</taxon>
        <taxon>Fungi</taxon>
        <taxon>Dikarya</taxon>
        <taxon>Basidiomycota</taxon>
        <taxon>Agaricomycotina</taxon>
        <taxon>Agaricomycetes</taxon>
        <taxon>Agaricomycetidae</taxon>
        <taxon>Agaricales</taxon>
        <taxon>Marasmiineae</taxon>
        <taxon>Mycenaceae</taxon>
        <taxon>Mycena</taxon>
    </lineage>
</organism>
<evidence type="ECO:0000313" key="3">
    <source>
        <dbReference type="Proteomes" id="UP000623467"/>
    </source>
</evidence>
<keyword evidence="3" id="KW-1185">Reference proteome</keyword>
<name>A0A8H6XU91_9AGAR</name>
<proteinExistence type="predicted"/>
<comment type="caution">
    <text evidence="2">The sequence shown here is derived from an EMBL/GenBank/DDBJ whole genome shotgun (WGS) entry which is preliminary data.</text>
</comment>
<sequence length="449" mass="50422">MSLADSPFTDRLNTNYAPSHSEILLIRSLLVDPLEEIARIDAQIEEMELALAELKEKRASLQRPIDAHRALISPMRLTHRDILLEIFFACLPSVHNALIDPAEAPLLLGRICRHWRSVAYSAPMLWSSIHIPPLDYLNTPPHIRRRFETIIQAWFDRSATCPLSVSLYDFTNRVELNPNLEKHPLALLLLAVSRRARYLTLAGDAGLLSPLLHLGPADLPLLRSIRIQTPSNQTPSTTILEVPTLEDVALSITVPTDPLSFPLPWSNLRILRLECYSHWTAHGHEGGLAFDGALDVLRKCPKLESCEIRVNKHNTPYSGLGSGHDSSPIILPHLHTLVLSGFEFQLQKWIPDLVAPNLRSLQIGNHNTSLGRSNHARLSVNLDLTRFTTTSLREFFESFPMISHLQLMAKSSYFEPVFAEDDELIALLCPPHHLCPMLTDIEIVVPPAC</sequence>
<dbReference type="EMBL" id="JACAZH010000019">
    <property type="protein sequence ID" value="KAF7346507.1"/>
    <property type="molecule type" value="Genomic_DNA"/>
</dbReference>
<evidence type="ECO:0000313" key="2">
    <source>
        <dbReference type="EMBL" id="KAF7346507.1"/>
    </source>
</evidence>
<accession>A0A8H6XU91</accession>
<dbReference type="InterPro" id="IPR032675">
    <property type="entry name" value="LRR_dom_sf"/>
</dbReference>
<dbReference type="Gene3D" id="3.80.10.10">
    <property type="entry name" value="Ribonuclease Inhibitor"/>
    <property type="match status" value="1"/>
</dbReference>
<protein>
    <recommendedName>
        <fullName evidence="4">F-box domain-containing protein</fullName>
    </recommendedName>
</protein>
<dbReference type="Proteomes" id="UP000623467">
    <property type="component" value="Unassembled WGS sequence"/>
</dbReference>
<dbReference type="OrthoDB" id="3144494at2759"/>